<dbReference type="OrthoDB" id="9861975at2"/>
<dbReference type="AlphaFoldDB" id="A0A2G1VZ59"/>
<accession>A0A2G1VZ59</accession>
<comment type="caution">
    <text evidence="1">The sequence shown here is derived from an EMBL/GenBank/DDBJ whole genome shotgun (WGS) entry which is preliminary data.</text>
</comment>
<name>A0A2G1VZ59_9BACT</name>
<protein>
    <submittedName>
        <fullName evidence="1">Uncharacterized protein</fullName>
    </submittedName>
</protein>
<evidence type="ECO:0000313" key="2">
    <source>
        <dbReference type="Proteomes" id="UP000225740"/>
    </source>
</evidence>
<keyword evidence="2" id="KW-1185">Reference proteome</keyword>
<organism evidence="1 2">
    <name type="scientific">Rhodopirellula bahusiensis</name>
    <dbReference type="NCBI Taxonomy" id="2014065"/>
    <lineage>
        <taxon>Bacteria</taxon>
        <taxon>Pseudomonadati</taxon>
        <taxon>Planctomycetota</taxon>
        <taxon>Planctomycetia</taxon>
        <taxon>Pirellulales</taxon>
        <taxon>Pirellulaceae</taxon>
        <taxon>Rhodopirellula</taxon>
    </lineage>
</organism>
<proteinExistence type="predicted"/>
<dbReference type="Proteomes" id="UP000225740">
    <property type="component" value="Unassembled WGS sequence"/>
</dbReference>
<dbReference type="EMBL" id="NIZW01000034">
    <property type="protein sequence ID" value="PHQ32035.1"/>
    <property type="molecule type" value="Genomic_DNA"/>
</dbReference>
<gene>
    <name evidence="1" type="ORF">CEE69_28150</name>
</gene>
<sequence>MRSINDEVKQHAKNAFAVAKFVGDASGFFTKTCCGIQRSAYSYAHVLTIVFVCKVDEDHRSGWNRSPLIVVEPWPVTCNQL</sequence>
<evidence type="ECO:0000313" key="1">
    <source>
        <dbReference type="EMBL" id="PHQ32035.1"/>
    </source>
</evidence>
<reference evidence="1 2" key="1">
    <citation type="submission" date="2017-06" db="EMBL/GenBank/DDBJ databases">
        <title>Description of Rhodopirellula bahusiensis sp. nov.</title>
        <authorList>
            <person name="Kizina J."/>
            <person name="Harder J."/>
        </authorList>
    </citation>
    <scope>NUCLEOTIDE SEQUENCE [LARGE SCALE GENOMIC DNA]</scope>
    <source>
        <strain evidence="1 2">SWK21</strain>
    </source>
</reference>